<accession>A0ABT9TPJ4</accession>
<dbReference type="PANTHER" id="PTHR43798">
    <property type="entry name" value="MONOACYLGLYCEROL LIPASE"/>
    <property type="match status" value="1"/>
</dbReference>
<dbReference type="Pfam" id="PF00561">
    <property type="entry name" value="Abhydrolase_1"/>
    <property type="match status" value="1"/>
</dbReference>
<evidence type="ECO:0000259" key="2">
    <source>
        <dbReference type="Pfam" id="PF00561"/>
    </source>
</evidence>
<dbReference type="InterPro" id="IPR000073">
    <property type="entry name" value="AB_hydrolase_1"/>
</dbReference>
<dbReference type="InterPro" id="IPR029058">
    <property type="entry name" value="AB_hydrolase_fold"/>
</dbReference>
<dbReference type="PRINTS" id="PR00412">
    <property type="entry name" value="EPOXHYDRLASE"/>
</dbReference>
<dbReference type="Proteomes" id="UP001244563">
    <property type="component" value="Unassembled WGS sequence"/>
</dbReference>
<comment type="caution">
    <text evidence="3">The sequence shown here is derived from an EMBL/GenBank/DDBJ whole genome shotgun (WGS) entry which is preliminary data.</text>
</comment>
<organism evidence="3 4">
    <name type="scientific">Paenarthrobacter nicotinovorans</name>
    <name type="common">Arthrobacter nicotinovorans</name>
    <dbReference type="NCBI Taxonomy" id="29320"/>
    <lineage>
        <taxon>Bacteria</taxon>
        <taxon>Bacillati</taxon>
        <taxon>Actinomycetota</taxon>
        <taxon>Actinomycetes</taxon>
        <taxon>Micrococcales</taxon>
        <taxon>Micrococcaceae</taxon>
        <taxon>Paenarthrobacter</taxon>
    </lineage>
</organism>
<dbReference type="PRINTS" id="PR00111">
    <property type="entry name" value="ABHYDROLASE"/>
</dbReference>
<feature type="domain" description="AB hydrolase-1" evidence="2">
    <location>
        <begin position="26"/>
        <end position="187"/>
    </location>
</feature>
<evidence type="ECO:0000256" key="1">
    <source>
        <dbReference type="ARBA" id="ARBA00022801"/>
    </source>
</evidence>
<evidence type="ECO:0000313" key="4">
    <source>
        <dbReference type="Proteomes" id="UP001244563"/>
    </source>
</evidence>
<reference evidence="3 4" key="1">
    <citation type="submission" date="2023-07" db="EMBL/GenBank/DDBJ databases">
        <title>Sorghum-associated microbial communities from plants grown in Nebraska, USA.</title>
        <authorList>
            <person name="Schachtman D."/>
        </authorList>
    </citation>
    <scope>NUCLEOTIDE SEQUENCE [LARGE SCALE GENOMIC DNA]</scope>
    <source>
        <strain evidence="3 4">CC523</strain>
    </source>
</reference>
<evidence type="ECO:0000313" key="3">
    <source>
        <dbReference type="EMBL" id="MDQ0102482.1"/>
    </source>
</evidence>
<dbReference type="InterPro" id="IPR000639">
    <property type="entry name" value="Epox_hydrolase-like"/>
</dbReference>
<dbReference type="InterPro" id="IPR050266">
    <property type="entry name" value="AB_hydrolase_sf"/>
</dbReference>
<proteinExistence type="predicted"/>
<dbReference type="PANTHER" id="PTHR43798:SF31">
    <property type="entry name" value="AB HYDROLASE SUPERFAMILY PROTEIN YCLE"/>
    <property type="match status" value="1"/>
</dbReference>
<protein>
    <submittedName>
        <fullName evidence="3">Pimeloyl-ACP methyl ester carboxylesterase</fullName>
    </submittedName>
</protein>
<name>A0ABT9TPJ4_PAENI</name>
<gene>
    <name evidence="3" type="ORF">J2T10_002135</name>
</gene>
<keyword evidence="4" id="KW-1185">Reference proteome</keyword>
<keyword evidence="1" id="KW-0378">Hydrolase</keyword>
<dbReference type="Gene3D" id="3.40.50.1820">
    <property type="entry name" value="alpha/beta hydrolase"/>
    <property type="match status" value="1"/>
</dbReference>
<dbReference type="SUPFAM" id="SSF53474">
    <property type="entry name" value="alpha/beta-Hydrolases"/>
    <property type="match status" value="1"/>
</dbReference>
<sequence>MPPTDKAMRWMSSEGISIEMRGAGVPVLMMHGIGGNANSCALLAERLSSNGYRTISWDAPGYGQSTDASVHDDHVDVAAALITELGSGPVHVFGTSWGGVIGTQMAARYPELVRSLVLASSTRGSCLTKESADRMLKRINELRDVGPEVFAARRFRRLVSPVTPTTVADTVRREMAAVRLPGYSAAARMMARTNNTVVLTALKVPSFVVVGRDDFVTGVEESRLVSKLIPGAGFEILEDAGHAALQEQPGLMADAVLRFWAGQA</sequence>
<dbReference type="EMBL" id="JAUSSW010000005">
    <property type="protein sequence ID" value="MDQ0102482.1"/>
    <property type="molecule type" value="Genomic_DNA"/>
</dbReference>
<dbReference type="RefSeq" id="WP_064722521.1">
    <property type="nucleotide sequence ID" value="NZ_BDDW01000005.1"/>
</dbReference>